<keyword evidence="6" id="KW-1185">Reference proteome</keyword>
<comment type="caution">
    <text evidence="5">The sequence shown here is derived from an EMBL/GenBank/DDBJ whole genome shotgun (WGS) entry which is preliminary data.</text>
</comment>
<feature type="compositionally biased region" description="Basic residues" evidence="3">
    <location>
        <begin position="42"/>
        <end position="51"/>
    </location>
</feature>
<comment type="subcellular location">
    <subcellularLocation>
        <location evidence="1">Nucleus</location>
    </subcellularLocation>
</comment>
<feature type="compositionally biased region" description="Basic residues" evidence="3">
    <location>
        <begin position="347"/>
        <end position="356"/>
    </location>
</feature>
<feature type="compositionally biased region" description="Low complexity" evidence="3">
    <location>
        <begin position="243"/>
        <end position="254"/>
    </location>
</feature>
<evidence type="ECO:0000256" key="2">
    <source>
        <dbReference type="ARBA" id="ARBA00023242"/>
    </source>
</evidence>
<feature type="domain" description="RED-like N-terminal" evidence="4">
    <location>
        <begin position="98"/>
        <end position="130"/>
    </location>
</feature>
<proteinExistence type="predicted"/>
<dbReference type="EMBL" id="CAKKNE010000006">
    <property type="protein sequence ID" value="CAH0378594.1"/>
    <property type="molecule type" value="Genomic_DNA"/>
</dbReference>
<feature type="region of interest" description="Disordered" evidence="3">
    <location>
        <begin position="272"/>
        <end position="369"/>
    </location>
</feature>
<evidence type="ECO:0000256" key="3">
    <source>
        <dbReference type="SAM" id="MobiDB-lite"/>
    </source>
</evidence>
<feature type="compositionally biased region" description="Basic and acidic residues" evidence="3">
    <location>
        <begin position="14"/>
        <end position="39"/>
    </location>
</feature>
<sequence length="434" mass="47584">MDNDAFRKIMATPRPHDGKPAEKFDKKSIRKLVDADLQRSKAGSKKHKREKPAKEKKVSQKKEKKPSKYRDRAEERRTDTNKDYEKDDNIAALEVDAEASKYLGGDVAHTHLVRGLDRALLEKTRTDLSKAMPPPAPISRPKAVVKQATPLARAALSCFEPAARSATASRRVRAESRSYDFAGLSAPSKYDAPPTTIVRSAADRSQLFDDEASAPRVSAEVVACAVAALSRKGSRKRKKASEKAVPVTTAAPVVMGDDEDIFAGAGHYVKTEGSLAERAAASRRAAAEADEDAGDAAQAAQYLPQKPSKPPPAQKAQDSDDEFEEAARRDEAEPVVVVEKPKEKGNRKERRKAKQVVHRDPIWGGAVPAPKKQALSRNFDGSADAYGEVTMYDSDDETYAMKKQREAAADAEAAYYRQKGKKRRKKGDDDDEGE</sequence>
<feature type="region of interest" description="Disordered" evidence="3">
    <location>
        <begin position="403"/>
        <end position="434"/>
    </location>
</feature>
<dbReference type="PANTHER" id="PTHR12765">
    <property type="entry name" value="RED PROTEIN IK FACTOR CYTOKINE IK"/>
    <property type="match status" value="1"/>
</dbReference>
<dbReference type="GO" id="GO:0005634">
    <property type="term" value="C:nucleus"/>
    <property type="evidence" value="ECO:0007669"/>
    <property type="project" value="UniProtKB-SubCell"/>
</dbReference>
<evidence type="ECO:0000313" key="6">
    <source>
        <dbReference type="Proteomes" id="UP000789595"/>
    </source>
</evidence>
<organism evidence="5 6">
    <name type="scientific">Pelagomonas calceolata</name>
    <dbReference type="NCBI Taxonomy" id="35677"/>
    <lineage>
        <taxon>Eukaryota</taxon>
        <taxon>Sar</taxon>
        <taxon>Stramenopiles</taxon>
        <taxon>Ochrophyta</taxon>
        <taxon>Pelagophyceae</taxon>
        <taxon>Pelagomonadales</taxon>
        <taxon>Pelagomonadaceae</taxon>
        <taxon>Pelagomonas</taxon>
    </lineage>
</organism>
<feature type="region of interest" description="Disordered" evidence="3">
    <location>
        <begin position="231"/>
        <end position="256"/>
    </location>
</feature>
<evidence type="ECO:0000259" key="4">
    <source>
        <dbReference type="Pfam" id="PF07808"/>
    </source>
</evidence>
<dbReference type="Pfam" id="PF07808">
    <property type="entry name" value="RED_N"/>
    <property type="match status" value="1"/>
</dbReference>
<dbReference type="AlphaFoldDB" id="A0A8J2SW39"/>
<protein>
    <recommendedName>
        <fullName evidence="4">RED-like N-terminal domain-containing protein</fullName>
    </recommendedName>
</protein>
<accession>A0A8J2SW39</accession>
<evidence type="ECO:0000313" key="5">
    <source>
        <dbReference type="EMBL" id="CAH0378594.1"/>
    </source>
</evidence>
<feature type="region of interest" description="Disordered" evidence="3">
    <location>
        <begin position="1"/>
        <end position="85"/>
    </location>
</feature>
<keyword evidence="2" id="KW-0539">Nucleus</keyword>
<gene>
    <name evidence="5" type="ORF">PECAL_6P01850</name>
</gene>
<dbReference type="InterPro" id="IPR012916">
    <property type="entry name" value="RED_N"/>
</dbReference>
<feature type="compositionally biased region" description="Basic and acidic residues" evidence="3">
    <location>
        <begin position="52"/>
        <end position="85"/>
    </location>
</feature>
<feature type="compositionally biased region" description="Low complexity" evidence="3">
    <location>
        <begin position="295"/>
        <end position="306"/>
    </location>
</feature>
<name>A0A8J2SW39_9STRA</name>
<dbReference type="Proteomes" id="UP000789595">
    <property type="component" value="Unassembled WGS sequence"/>
</dbReference>
<evidence type="ECO:0000256" key="1">
    <source>
        <dbReference type="ARBA" id="ARBA00004123"/>
    </source>
</evidence>
<dbReference type="InterPro" id="IPR039896">
    <property type="entry name" value="Red-like"/>
</dbReference>
<reference evidence="5" key="1">
    <citation type="submission" date="2021-11" db="EMBL/GenBank/DDBJ databases">
        <authorList>
            <consortium name="Genoscope - CEA"/>
            <person name="William W."/>
        </authorList>
    </citation>
    <scope>NUCLEOTIDE SEQUENCE</scope>
</reference>
<dbReference type="OrthoDB" id="3366823at2759"/>